<dbReference type="PRINTS" id="PR00195">
    <property type="entry name" value="DYNAMIN"/>
</dbReference>
<dbReference type="InterPro" id="IPR027417">
    <property type="entry name" value="P-loop_NTPase"/>
</dbReference>
<evidence type="ECO:0000256" key="2">
    <source>
        <dbReference type="ARBA" id="ARBA00023134"/>
    </source>
</evidence>
<evidence type="ECO:0000256" key="3">
    <source>
        <dbReference type="SAM" id="MobiDB-lite"/>
    </source>
</evidence>
<dbReference type="SUPFAM" id="SSF52540">
    <property type="entry name" value="P-loop containing nucleoside triphosphate hydrolases"/>
    <property type="match status" value="1"/>
</dbReference>
<dbReference type="Pfam" id="PF00350">
    <property type="entry name" value="Dynamin_N"/>
    <property type="match status" value="1"/>
</dbReference>
<dbReference type="Proteomes" id="UP000503462">
    <property type="component" value="Chromosome 1"/>
</dbReference>
<evidence type="ECO:0000259" key="4">
    <source>
        <dbReference type="PROSITE" id="PS51718"/>
    </source>
</evidence>
<dbReference type="Gene3D" id="3.40.50.300">
    <property type="entry name" value="P-loop containing nucleotide triphosphate hydrolases"/>
    <property type="match status" value="1"/>
</dbReference>
<dbReference type="GO" id="GO:0006897">
    <property type="term" value="P:endocytosis"/>
    <property type="evidence" value="ECO:0007669"/>
    <property type="project" value="TreeGrafter"/>
</dbReference>
<dbReference type="GO" id="GO:0048312">
    <property type="term" value="P:intracellular distribution of mitochondria"/>
    <property type="evidence" value="ECO:0007669"/>
    <property type="project" value="TreeGrafter"/>
</dbReference>
<dbReference type="InterPro" id="IPR022812">
    <property type="entry name" value="Dynamin"/>
</dbReference>
<dbReference type="InterPro" id="IPR001401">
    <property type="entry name" value="Dynamin_GTPase"/>
</dbReference>
<gene>
    <name evidence="5" type="ORF">AMS68_001667</name>
</gene>
<evidence type="ECO:0000313" key="6">
    <source>
        <dbReference type="Proteomes" id="UP000503462"/>
    </source>
</evidence>
<dbReference type="InterPro" id="IPR045063">
    <property type="entry name" value="Dynamin_N"/>
</dbReference>
<dbReference type="PANTHER" id="PTHR11566">
    <property type="entry name" value="DYNAMIN"/>
    <property type="match status" value="1"/>
</dbReference>
<dbReference type="InterPro" id="IPR000375">
    <property type="entry name" value="Dynamin_stalk"/>
</dbReference>
<evidence type="ECO:0000313" key="5">
    <source>
        <dbReference type="EMBL" id="QIW96149.1"/>
    </source>
</evidence>
<dbReference type="AlphaFoldDB" id="A0A6H0XNT8"/>
<dbReference type="SMART" id="SM00053">
    <property type="entry name" value="DYNc"/>
    <property type="match status" value="1"/>
</dbReference>
<dbReference type="OrthoDB" id="415706at2759"/>
<evidence type="ECO:0000256" key="1">
    <source>
        <dbReference type="ARBA" id="ARBA00022741"/>
    </source>
</evidence>
<keyword evidence="2" id="KW-0342">GTP-binding</keyword>
<dbReference type="PROSITE" id="PS51718">
    <property type="entry name" value="G_DYNAMIN_2"/>
    <property type="match status" value="1"/>
</dbReference>
<dbReference type="GO" id="GO:0005525">
    <property type="term" value="F:GTP binding"/>
    <property type="evidence" value="ECO:0007669"/>
    <property type="project" value="InterPro"/>
</dbReference>
<dbReference type="PANTHER" id="PTHR11566:SF21">
    <property type="entry name" value="DYNAMIN RELATED PROTEIN 1, ISOFORM A"/>
    <property type="match status" value="1"/>
</dbReference>
<dbReference type="GO" id="GO:0005739">
    <property type="term" value="C:mitochondrion"/>
    <property type="evidence" value="ECO:0007669"/>
    <property type="project" value="TreeGrafter"/>
</dbReference>
<feature type="region of interest" description="Disordered" evidence="3">
    <location>
        <begin position="1"/>
        <end position="130"/>
    </location>
</feature>
<feature type="compositionally biased region" description="Basic residues" evidence="3">
    <location>
        <begin position="85"/>
        <end position="98"/>
    </location>
</feature>
<dbReference type="EMBL" id="CP051139">
    <property type="protein sequence ID" value="QIW96149.1"/>
    <property type="molecule type" value="Genomic_DNA"/>
</dbReference>
<reference evidence="5 6" key="1">
    <citation type="journal article" date="2016" name="Sci. Rep.">
        <title>Peltaster fructicola genome reveals evolution from an invasive phytopathogen to an ectophytic parasite.</title>
        <authorList>
            <person name="Xu C."/>
            <person name="Chen H."/>
            <person name="Gleason M.L."/>
            <person name="Xu J.R."/>
            <person name="Liu H."/>
            <person name="Zhang R."/>
            <person name="Sun G."/>
        </authorList>
    </citation>
    <scope>NUCLEOTIDE SEQUENCE [LARGE SCALE GENOMIC DNA]</scope>
    <source>
        <strain evidence="5 6">LNHT1506</strain>
    </source>
</reference>
<protein>
    <recommendedName>
        <fullName evidence="4">Dynamin-type G domain-containing protein</fullName>
    </recommendedName>
</protein>
<organism evidence="5 6">
    <name type="scientific">Peltaster fructicola</name>
    <dbReference type="NCBI Taxonomy" id="286661"/>
    <lineage>
        <taxon>Eukaryota</taxon>
        <taxon>Fungi</taxon>
        <taxon>Dikarya</taxon>
        <taxon>Ascomycota</taxon>
        <taxon>Pezizomycotina</taxon>
        <taxon>Dothideomycetes</taxon>
        <taxon>Dothideomycetes incertae sedis</taxon>
        <taxon>Peltaster</taxon>
    </lineage>
</organism>
<feature type="compositionally biased region" description="Polar residues" evidence="3">
    <location>
        <begin position="61"/>
        <end position="79"/>
    </location>
</feature>
<name>A0A6H0XNT8_9PEZI</name>
<dbReference type="GO" id="GO:0016559">
    <property type="term" value="P:peroxisome fission"/>
    <property type="evidence" value="ECO:0007669"/>
    <property type="project" value="TreeGrafter"/>
</dbReference>
<dbReference type="GO" id="GO:0008017">
    <property type="term" value="F:microtubule binding"/>
    <property type="evidence" value="ECO:0007669"/>
    <property type="project" value="TreeGrafter"/>
</dbReference>
<accession>A0A6H0XNT8</accession>
<proteinExistence type="predicted"/>
<sequence>MATGHGIYTRDDSPEASDVGAVQHNHLATPKRVPHRPSAANKHASPGDKHLPVGSRVGKPNSPTSTSTKCSGSAETATTDDFRRAAHHASHTPQRRTPKGATRSRVSSQPYAIPPSPIDEQSPMTTGANTTVPVDTEAVRIAMNALRATEQVELLDAMDDLRKENISTFLNIPQIVVCGDQSSGKSAVLEAISRLPFRSGSKTATCFPTELILRNAPTTSLRVSIAPHSYRLNPKASSLPTFEMTAQSIDEFQSIHDVAAEFLNSHAKSGPIMFDSLRIEVTGPEQPHLTLVDLPGLTNSTPKGMSRHTPRRIKNLMSSYLNQPRTIILAVVNAAYDSALSSVLGMISDEIRPRTMGIVTHPDAIDTIDSTNDWKEILNHNRRYTLGLGWHALCNLNHESKDRTAEKRDQQEAVFFRTGSWASVDPQLCGVDTLRQKLSKHLLTLTRDEMPALLTAIAQHIEDRKQILEQYGPE</sequence>
<feature type="domain" description="Dynamin-type G" evidence="4">
    <location>
        <begin position="169"/>
        <end position="451"/>
    </location>
</feature>
<keyword evidence="6" id="KW-1185">Reference proteome</keyword>
<dbReference type="Pfam" id="PF01031">
    <property type="entry name" value="Dynamin_M"/>
    <property type="match status" value="1"/>
</dbReference>
<dbReference type="InterPro" id="IPR030381">
    <property type="entry name" value="G_DYNAMIN_dom"/>
</dbReference>
<dbReference type="CDD" id="cd08771">
    <property type="entry name" value="DLP_1"/>
    <property type="match status" value="1"/>
</dbReference>
<keyword evidence="1" id="KW-0547">Nucleotide-binding</keyword>
<dbReference type="GO" id="GO:0016020">
    <property type="term" value="C:membrane"/>
    <property type="evidence" value="ECO:0007669"/>
    <property type="project" value="TreeGrafter"/>
</dbReference>
<dbReference type="GO" id="GO:0003924">
    <property type="term" value="F:GTPase activity"/>
    <property type="evidence" value="ECO:0007669"/>
    <property type="project" value="InterPro"/>
</dbReference>
<dbReference type="GO" id="GO:0005874">
    <property type="term" value="C:microtubule"/>
    <property type="evidence" value="ECO:0007669"/>
    <property type="project" value="TreeGrafter"/>
</dbReference>
<dbReference type="GO" id="GO:0000266">
    <property type="term" value="P:mitochondrial fission"/>
    <property type="evidence" value="ECO:0007669"/>
    <property type="project" value="TreeGrafter"/>
</dbReference>